<feature type="transmembrane region" description="Helical" evidence="8">
    <location>
        <begin position="162"/>
        <end position="180"/>
    </location>
</feature>
<accession>A0ABS3KMH3</accession>
<feature type="transmembrane region" description="Helical" evidence="8">
    <location>
        <begin position="106"/>
        <end position="123"/>
    </location>
</feature>
<proteinExistence type="predicted"/>
<feature type="domain" description="NADH:quinone oxidoreductase/Mrp antiporter transmembrane" evidence="9">
    <location>
        <begin position="122"/>
        <end position="415"/>
    </location>
</feature>
<evidence type="ECO:0000256" key="6">
    <source>
        <dbReference type="ARBA" id="ARBA00023136"/>
    </source>
</evidence>
<gene>
    <name evidence="10" type="ORF">IAI61_06500</name>
</gene>
<feature type="transmembrane region" description="Helical" evidence="8">
    <location>
        <begin position="227"/>
        <end position="244"/>
    </location>
</feature>
<evidence type="ECO:0000313" key="11">
    <source>
        <dbReference type="Proteomes" id="UP001518989"/>
    </source>
</evidence>
<feature type="transmembrane region" description="Helical" evidence="8">
    <location>
        <begin position="511"/>
        <end position="534"/>
    </location>
</feature>
<keyword evidence="6 8" id="KW-0472">Membrane</keyword>
<keyword evidence="5" id="KW-0560">Oxidoreductase</keyword>
<evidence type="ECO:0000256" key="8">
    <source>
        <dbReference type="SAM" id="Phobius"/>
    </source>
</evidence>
<dbReference type="Pfam" id="PF00361">
    <property type="entry name" value="Proton_antipo_M"/>
    <property type="match status" value="1"/>
</dbReference>
<evidence type="ECO:0000256" key="1">
    <source>
        <dbReference type="ARBA" id="ARBA00004651"/>
    </source>
</evidence>
<comment type="caution">
    <text evidence="10">The sequence shown here is derived from an EMBL/GenBank/DDBJ whole genome shotgun (WGS) entry which is preliminary data.</text>
</comment>
<feature type="transmembrane region" description="Helical" evidence="8">
    <location>
        <begin position="76"/>
        <end position="99"/>
    </location>
</feature>
<feature type="transmembrane region" description="Helical" evidence="8">
    <location>
        <begin position="321"/>
        <end position="347"/>
    </location>
</feature>
<evidence type="ECO:0000259" key="9">
    <source>
        <dbReference type="Pfam" id="PF00361"/>
    </source>
</evidence>
<dbReference type="EMBL" id="JACTNG010000003">
    <property type="protein sequence ID" value="MBO1078674.1"/>
    <property type="molecule type" value="Genomic_DNA"/>
</dbReference>
<protein>
    <recommendedName>
        <fullName evidence="9">NADH:quinone oxidoreductase/Mrp antiporter transmembrane domain-containing protein</fullName>
    </recommendedName>
</protein>
<evidence type="ECO:0000256" key="2">
    <source>
        <dbReference type="ARBA" id="ARBA00022475"/>
    </source>
</evidence>
<dbReference type="InterPro" id="IPR052175">
    <property type="entry name" value="ComplexI-like_HydComp"/>
</dbReference>
<evidence type="ECO:0000256" key="4">
    <source>
        <dbReference type="ARBA" id="ARBA00022989"/>
    </source>
</evidence>
<dbReference type="Proteomes" id="UP001518989">
    <property type="component" value="Unassembled WGS sequence"/>
</dbReference>
<dbReference type="PANTHER" id="PTHR42682">
    <property type="entry name" value="HYDROGENASE-4 COMPONENT F"/>
    <property type="match status" value="1"/>
</dbReference>
<evidence type="ECO:0000256" key="5">
    <source>
        <dbReference type="ARBA" id="ARBA00023002"/>
    </source>
</evidence>
<dbReference type="InterPro" id="IPR001750">
    <property type="entry name" value="ND/Mrp_TM"/>
</dbReference>
<feature type="transmembrane region" description="Helical" evidence="8">
    <location>
        <begin position="256"/>
        <end position="276"/>
    </location>
</feature>
<dbReference type="PANTHER" id="PTHR42682:SF3">
    <property type="entry name" value="FORMATE HYDROGENLYASE SUBUNIT 3-RELATED"/>
    <property type="match status" value="1"/>
</dbReference>
<feature type="transmembrane region" description="Helical" evidence="8">
    <location>
        <begin position="410"/>
        <end position="437"/>
    </location>
</feature>
<reference evidence="10 11" key="1">
    <citation type="submission" date="2020-09" db="EMBL/GenBank/DDBJ databases">
        <title>Roseomonas.</title>
        <authorList>
            <person name="Zhu W."/>
        </authorList>
    </citation>
    <scope>NUCLEOTIDE SEQUENCE [LARGE SCALE GENOMIC DNA]</scope>
    <source>
        <strain evidence="10 11">573</strain>
    </source>
</reference>
<keyword evidence="3 7" id="KW-0812">Transmembrane</keyword>
<name>A0ABS3KMH3_9PROT</name>
<feature type="transmembrane region" description="Helical" evidence="8">
    <location>
        <begin position="458"/>
        <end position="481"/>
    </location>
</feature>
<feature type="transmembrane region" description="Helical" evidence="8">
    <location>
        <begin position="129"/>
        <end position="150"/>
    </location>
</feature>
<dbReference type="RefSeq" id="WP_207416119.1">
    <property type="nucleotide sequence ID" value="NZ_CP061177.1"/>
</dbReference>
<keyword evidence="4 8" id="KW-1133">Transmembrane helix</keyword>
<sequence length="632" mass="62754">MTLLVAWMPAALLALLGLLAALGAAGHGRAVQAGVALVSAGCLGLAVAVLAGGPAPAVLLPFGPPWSPLSLGLDGLAAWFLLLLGLAGLAAALASWAAADTAPRRLMLWPLLLAGLALTLFAADLFGLLLGFTLAGLAGHALLSAEGAWAEDAALARLDFSATLLAASALAVVAGLLAGLTGDLSFAGLRALPPAGGTALAVLLLVLPAAAARAVLPLLAPLRPGPALLLVGGAMPPVAVYLAARLLLDLGGPAQPLWWGAPLLAAGAVAAVWGALRALARQELAPILAGVALAHLGLVAMALGLSAALRAADLGTLAAVAAGAALLLLLAQALFLASLWLAAALVTEGTGGARHLDRLGGLVHAMPRVAWAALAAVGAAALLPPLSGYAGAWMLAQALFAAWRVGEPLFQLLAVFAVAALGLSGAVLAAALLRLWGLTFLGRPRTPRTLGSPDAAPLPLGLLLALAALGLVVGLLPGLLLRLAAPGLQLLAGHAGAPELGLYELSAGPAAAGYLPLAVAVGLVLALAVLGAVLHHLSPRPATRVAPWDDGFIAPPPHLPFGDPATQPGTAALAIPMRPPLPRLRPWPGWPALPGVLRLPPPRPGTVRRALRLCLGTVAALLVLLVWLGGGA</sequence>
<comment type="subcellular location">
    <subcellularLocation>
        <location evidence="1">Cell membrane</location>
        <topology evidence="1">Multi-pass membrane protein</topology>
    </subcellularLocation>
    <subcellularLocation>
        <location evidence="7">Membrane</location>
        <topology evidence="7">Multi-pass membrane protein</topology>
    </subcellularLocation>
</comment>
<feature type="transmembrane region" description="Helical" evidence="8">
    <location>
        <begin position="610"/>
        <end position="630"/>
    </location>
</feature>
<feature type="transmembrane region" description="Helical" evidence="8">
    <location>
        <begin position="200"/>
        <end position="220"/>
    </location>
</feature>
<keyword evidence="11" id="KW-1185">Reference proteome</keyword>
<evidence type="ECO:0000256" key="7">
    <source>
        <dbReference type="RuleBase" id="RU000320"/>
    </source>
</evidence>
<feature type="transmembrane region" description="Helical" evidence="8">
    <location>
        <begin position="368"/>
        <end position="390"/>
    </location>
</feature>
<organism evidence="10 11">
    <name type="scientific">Roseomonas haemaphysalidis</name>
    <dbReference type="NCBI Taxonomy" id="2768162"/>
    <lineage>
        <taxon>Bacteria</taxon>
        <taxon>Pseudomonadati</taxon>
        <taxon>Pseudomonadota</taxon>
        <taxon>Alphaproteobacteria</taxon>
        <taxon>Acetobacterales</taxon>
        <taxon>Roseomonadaceae</taxon>
        <taxon>Roseomonas</taxon>
    </lineage>
</organism>
<evidence type="ECO:0000313" key="10">
    <source>
        <dbReference type="EMBL" id="MBO1078674.1"/>
    </source>
</evidence>
<keyword evidence="2" id="KW-1003">Cell membrane</keyword>
<evidence type="ECO:0000256" key="3">
    <source>
        <dbReference type="ARBA" id="ARBA00022692"/>
    </source>
</evidence>
<feature type="transmembrane region" description="Helical" evidence="8">
    <location>
        <begin position="288"/>
        <end position="309"/>
    </location>
</feature>